<dbReference type="EMBL" id="RSCL01000001">
    <property type="protein sequence ID" value="RUT09955.1"/>
    <property type="molecule type" value="Genomic_DNA"/>
</dbReference>
<dbReference type="Pfam" id="PF00583">
    <property type="entry name" value="Acetyltransf_1"/>
    <property type="match status" value="1"/>
</dbReference>
<dbReference type="CDD" id="cd04301">
    <property type="entry name" value="NAT_SF"/>
    <property type="match status" value="1"/>
</dbReference>
<dbReference type="PROSITE" id="PS51186">
    <property type="entry name" value="GNAT"/>
    <property type="match status" value="1"/>
</dbReference>
<accession>A0A433VV37</accession>
<dbReference type="InterPro" id="IPR052777">
    <property type="entry name" value="Acetyltransferase_Enz"/>
</dbReference>
<dbReference type="SUPFAM" id="SSF55729">
    <property type="entry name" value="Acyl-CoA N-acyltransferases (Nat)"/>
    <property type="match status" value="1"/>
</dbReference>
<dbReference type="GO" id="GO:0016747">
    <property type="term" value="F:acyltransferase activity, transferring groups other than amino-acyl groups"/>
    <property type="evidence" value="ECO:0007669"/>
    <property type="project" value="InterPro"/>
</dbReference>
<dbReference type="PANTHER" id="PTHR43305">
    <property type="entry name" value="FAMILY N-ACETYLTRANSFERASE, PUTATIVE (AFU_ORTHOLOGUE AFUA_2G01380)-RELATED"/>
    <property type="match status" value="1"/>
</dbReference>
<comment type="caution">
    <text evidence="2">The sequence shown here is derived from an EMBL/GenBank/DDBJ whole genome shotgun (WGS) entry which is preliminary data.</text>
</comment>
<evidence type="ECO:0000313" key="2">
    <source>
        <dbReference type="EMBL" id="RUT09955.1"/>
    </source>
</evidence>
<feature type="domain" description="N-acetyltransferase" evidence="1">
    <location>
        <begin position="14"/>
        <end position="168"/>
    </location>
</feature>
<dbReference type="Proteomes" id="UP000271624">
    <property type="component" value="Unassembled WGS sequence"/>
</dbReference>
<evidence type="ECO:0000313" key="3">
    <source>
        <dbReference type="Proteomes" id="UP000271624"/>
    </source>
</evidence>
<protein>
    <recommendedName>
        <fullName evidence="1">N-acetyltransferase domain-containing protein</fullName>
    </recommendedName>
</protein>
<evidence type="ECO:0000259" key="1">
    <source>
        <dbReference type="PROSITE" id="PS51186"/>
    </source>
</evidence>
<dbReference type="PANTHER" id="PTHR43305:SF1">
    <property type="entry name" value="FAMILY N-ACETYLTRANSFERASE, PUTATIVE (AFU_ORTHOLOGUE AFUA_2G01380)-RELATED"/>
    <property type="match status" value="1"/>
</dbReference>
<reference evidence="2" key="1">
    <citation type="submission" date="2018-12" db="EMBL/GenBank/DDBJ databases">
        <authorList>
            <person name="Will S."/>
            <person name="Neumann-Schaal M."/>
            <person name="Henke P."/>
        </authorList>
    </citation>
    <scope>NUCLEOTIDE SEQUENCE</scope>
    <source>
        <strain evidence="2">PCC 7102</strain>
    </source>
</reference>
<keyword evidence="3" id="KW-1185">Reference proteome</keyword>
<gene>
    <name evidence="2" type="ORF">DSM106972_004500</name>
</gene>
<sequence>MLKIILADMEEDIDDIRELFYGNLCEVKPIFERELNVSFDVDKFLGNDIAKLSQFAAPSCGLFLAKVNGQNAGCAGFRRNNQSTAEVKRMYVKPEYRKQGIGRALLEAVISEATKLGYIKIRLDTVFFAKEAQNLYRSFGFQEIAPYPESDIPSNLHSKWIFMELGNT</sequence>
<dbReference type="Gene3D" id="3.40.630.30">
    <property type="match status" value="1"/>
</dbReference>
<proteinExistence type="predicted"/>
<organism evidence="2 3">
    <name type="scientific">Dulcicalothrix desertica PCC 7102</name>
    <dbReference type="NCBI Taxonomy" id="232991"/>
    <lineage>
        <taxon>Bacteria</taxon>
        <taxon>Bacillati</taxon>
        <taxon>Cyanobacteriota</taxon>
        <taxon>Cyanophyceae</taxon>
        <taxon>Nostocales</taxon>
        <taxon>Calotrichaceae</taxon>
        <taxon>Dulcicalothrix</taxon>
    </lineage>
</organism>
<dbReference type="InterPro" id="IPR000182">
    <property type="entry name" value="GNAT_dom"/>
</dbReference>
<reference evidence="2" key="2">
    <citation type="journal article" date="2019" name="Genome Biol. Evol.">
        <title>Day and night: Metabolic profiles and evolutionary relationships of six axenic non-marine cyanobacteria.</title>
        <authorList>
            <person name="Will S.E."/>
            <person name="Henke P."/>
            <person name="Boedeker C."/>
            <person name="Huang S."/>
            <person name="Brinkmann H."/>
            <person name="Rohde M."/>
            <person name="Jarek M."/>
            <person name="Friedl T."/>
            <person name="Seufert S."/>
            <person name="Schumacher M."/>
            <person name="Overmann J."/>
            <person name="Neumann-Schaal M."/>
            <person name="Petersen J."/>
        </authorList>
    </citation>
    <scope>NUCLEOTIDE SEQUENCE [LARGE SCALE GENOMIC DNA]</scope>
    <source>
        <strain evidence="2">PCC 7102</strain>
    </source>
</reference>
<dbReference type="AlphaFoldDB" id="A0A433VV37"/>
<dbReference type="InterPro" id="IPR016181">
    <property type="entry name" value="Acyl_CoA_acyltransferase"/>
</dbReference>
<name>A0A433VV37_9CYAN</name>